<feature type="region of interest" description="Disordered" evidence="1">
    <location>
        <begin position="50"/>
        <end position="204"/>
    </location>
</feature>
<gene>
    <name evidence="2" type="ORF">NLJ89_g2825</name>
</gene>
<dbReference type="Proteomes" id="UP001148786">
    <property type="component" value="Unassembled WGS sequence"/>
</dbReference>
<evidence type="ECO:0000256" key="1">
    <source>
        <dbReference type="SAM" id="MobiDB-lite"/>
    </source>
</evidence>
<accession>A0A9W8K3N2</accession>
<feature type="compositionally biased region" description="Low complexity" evidence="1">
    <location>
        <begin position="113"/>
        <end position="128"/>
    </location>
</feature>
<dbReference type="EMBL" id="JANKHO010000185">
    <property type="protein sequence ID" value="KAJ3513670.1"/>
    <property type="molecule type" value="Genomic_DNA"/>
</dbReference>
<protein>
    <submittedName>
        <fullName evidence="2">Uncharacterized protein</fullName>
    </submittedName>
</protein>
<evidence type="ECO:0000313" key="3">
    <source>
        <dbReference type="Proteomes" id="UP001148786"/>
    </source>
</evidence>
<keyword evidence="3" id="KW-1185">Reference proteome</keyword>
<organism evidence="2 3">
    <name type="scientific">Agrocybe chaxingu</name>
    <dbReference type="NCBI Taxonomy" id="84603"/>
    <lineage>
        <taxon>Eukaryota</taxon>
        <taxon>Fungi</taxon>
        <taxon>Dikarya</taxon>
        <taxon>Basidiomycota</taxon>
        <taxon>Agaricomycotina</taxon>
        <taxon>Agaricomycetes</taxon>
        <taxon>Agaricomycetidae</taxon>
        <taxon>Agaricales</taxon>
        <taxon>Agaricineae</taxon>
        <taxon>Strophariaceae</taxon>
        <taxon>Agrocybe</taxon>
    </lineage>
</organism>
<feature type="compositionally biased region" description="Low complexity" evidence="1">
    <location>
        <begin position="78"/>
        <end position="91"/>
    </location>
</feature>
<reference evidence="2" key="1">
    <citation type="submission" date="2022-07" db="EMBL/GenBank/DDBJ databases">
        <title>Genome Sequence of Agrocybe chaxingu.</title>
        <authorList>
            <person name="Buettner E."/>
        </authorList>
    </citation>
    <scope>NUCLEOTIDE SEQUENCE</scope>
    <source>
        <strain evidence="2">MP-N11</strain>
    </source>
</reference>
<proteinExistence type="predicted"/>
<feature type="compositionally biased region" description="Acidic residues" evidence="1">
    <location>
        <begin position="165"/>
        <end position="177"/>
    </location>
</feature>
<feature type="region of interest" description="Disordered" evidence="1">
    <location>
        <begin position="225"/>
        <end position="256"/>
    </location>
</feature>
<dbReference type="AlphaFoldDB" id="A0A9W8K3N2"/>
<feature type="compositionally biased region" description="Low complexity" evidence="1">
    <location>
        <begin position="141"/>
        <end position="153"/>
    </location>
</feature>
<evidence type="ECO:0000313" key="2">
    <source>
        <dbReference type="EMBL" id="KAJ3513670.1"/>
    </source>
</evidence>
<feature type="compositionally biased region" description="Acidic residues" evidence="1">
    <location>
        <begin position="53"/>
        <end position="62"/>
    </location>
</feature>
<sequence>MDWKPPFVDAPPPATPLPWLLPAPPQPRVALDQVNLGFIDTNRLLKTYFKFPEDEDEEDSEGDTLLKDQDQDMENELESPPLLSCNPLSPSAVPPSARTIYSVPRRPESEAFPNRSCSPTSSESPSRRTVQRAPSPTLGGSSSSSTDTSVSSDFATILRVYVGSDTDDESDSDESYVEDTRAHAQRVDKGKGRAVEPGSAPGWEANVEAGDFQYLCVGPQEVFGVEENLDREDDHEGHDDEYVENGDESLGEPSSD</sequence>
<feature type="compositionally biased region" description="Acidic residues" evidence="1">
    <location>
        <begin position="241"/>
        <end position="256"/>
    </location>
</feature>
<name>A0A9W8K3N2_9AGAR</name>
<feature type="compositionally biased region" description="Basic and acidic residues" evidence="1">
    <location>
        <begin position="178"/>
        <end position="194"/>
    </location>
</feature>
<comment type="caution">
    <text evidence="2">The sequence shown here is derived from an EMBL/GenBank/DDBJ whole genome shotgun (WGS) entry which is preliminary data.</text>
</comment>